<dbReference type="PANTHER" id="PTHR22981">
    <property type="entry name" value="3-HYDROXYISOBUTYRATE DEHYDROGENASE-RELATED"/>
    <property type="match status" value="1"/>
</dbReference>
<feature type="compositionally biased region" description="Low complexity" evidence="6">
    <location>
        <begin position="109"/>
        <end position="123"/>
    </location>
</feature>
<feature type="compositionally biased region" description="Basic residues" evidence="6">
    <location>
        <begin position="59"/>
        <end position="77"/>
    </location>
</feature>
<comment type="pathway">
    <text evidence="5">Amino-acid degradation; L-valine degradation.</text>
</comment>
<gene>
    <name evidence="9" type="primary">mmsB</name>
    <name evidence="9" type="ORF">DEP91_07870</name>
</gene>
<evidence type="ECO:0000259" key="7">
    <source>
        <dbReference type="Pfam" id="PF03446"/>
    </source>
</evidence>
<feature type="region of interest" description="Disordered" evidence="6">
    <location>
        <begin position="1"/>
        <end position="141"/>
    </location>
</feature>
<dbReference type="InterPro" id="IPR029154">
    <property type="entry name" value="HIBADH-like_NADP-bd"/>
</dbReference>
<dbReference type="GO" id="GO:0050661">
    <property type="term" value="F:NADP binding"/>
    <property type="evidence" value="ECO:0007669"/>
    <property type="project" value="InterPro"/>
</dbReference>
<dbReference type="Proteomes" id="UP000262699">
    <property type="component" value="Unassembled WGS sequence"/>
</dbReference>
<dbReference type="GO" id="GO:0006574">
    <property type="term" value="P:L-valine catabolic process"/>
    <property type="evidence" value="ECO:0007669"/>
    <property type="project" value="UniProtKB-UniPathway"/>
</dbReference>
<feature type="compositionally biased region" description="Basic and acidic residues" evidence="6">
    <location>
        <begin position="80"/>
        <end position="108"/>
    </location>
</feature>
<organism evidence="9 10">
    <name type="scientific">Sphingomonas bacterium</name>
    <dbReference type="NCBI Taxonomy" id="1895847"/>
    <lineage>
        <taxon>Bacteria</taxon>
        <taxon>Pseudomonadati</taxon>
        <taxon>Pseudomonadota</taxon>
        <taxon>Alphaproteobacteria</taxon>
        <taxon>Sphingomonadales</taxon>
        <taxon>Sphingomonadaceae</taxon>
        <taxon>Sphingomonas</taxon>
    </lineage>
</organism>
<dbReference type="EMBL" id="DOYJ01000218">
    <property type="protein sequence ID" value="HCB76080.1"/>
    <property type="molecule type" value="Genomic_DNA"/>
</dbReference>
<evidence type="ECO:0000256" key="2">
    <source>
        <dbReference type="ARBA" id="ARBA00022456"/>
    </source>
</evidence>
<dbReference type="UniPathway" id="UPA00362"/>
<feature type="domain" description="6-phosphogluconate dehydrogenase NADP-binding" evidence="7">
    <location>
        <begin position="152"/>
        <end position="309"/>
    </location>
</feature>
<dbReference type="SUPFAM" id="SSF51735">
    <property type="entry name" value="NAD(P)-binding Rossmann-fold domains"/>
    <property type="match status" value="1"/>
</dbReference>
<feature type="domain" description="3-hydroxyisobutyrate dehydrogenase-like NAD-binding" evidence="8">
    <location>
        <begin position="312"/>
        <end position="439"/>
    </location>
</feature>
<evidence type="ECO:0000256" key="5">
    <source>
        <dbReference type="RuleBase" id="RU910714"/>
    </source>
</evidence>
<dbReference type="PROSITE" id="PS00895">
    <property type="entry name" value="3_HYDROXYISOBUT_DH"/>
    <property type="match status" value="1"/>
</dbReference>
<dbReference type="Gene3D" id="1.10.1040.10">
    <property type="entry name" value="N-(1-d-carboxylethyl)-l-norvaline Dehydrogenase, domain 2"/>
    <property type="match status" value="1"/>
</dbReference>
<keyword evidence="2 5" id="KW-0101">Branched-chain amino acid catabolism</keyword>
<name>A0A3D0WBP0_9SPHN</name>
<protein>
    <recommendedName>
        <fullName evidence="5">3-hydroxyisobutyrate dehydrogenase</fullName>
        <shortName evidence="5">HIBADH</shortName>
        <ecNumber evidence="5">1.1.1.31</ecNumber>
    </recommendedName>
</protein>
<evidence type="ECO:0000313" key="10">
    <source>
        <dbReference type="Proteomes" id="UP000262699"/>
    </source>
</evidence>
<evidence type="ECO:0000256" key="3">
    <source>
        <dbReference type="ARBA" id="ARBA00023002"/>
    </source>
</evidence>
<proteinExistence type="inferred from homology"/>
<dbReference type="EC" id="1.1.1.31" evidence="5"/>
<keyword evidence="3 5" id="KW-0560">Oxidoreductase</keyword>
<dbReference type="PANTHER" id="PTHR22981:SF7">
    <property type="entry name" value="3-HYDROXYISOBUTYRATE DEHYDROGENASE, MITOCHONDRIAL"/>
    <property type="match status" value="1"/>
</dbReference>
<dbReference type="NCBIfam" id="TIGR01692">
    <property type="entry name" value="HIBADH"/>
    <property type="match status" value="1"/>
</dbReference>
<evidence type="ECO:0000259" key="8">
    <source>
        <dbReference type="Pfam" id="PF14833"/>
    </source>
</evidence>
<reference evidence="9 10" key="1">
    <citation type="journal article" date="2018" name="Nat. Biotechnol.">
        <title>A standardized bacterial taxonomy based on genome phylogeny substantially revises the tree of life.</title>
        <authorList>
            <person name="Parks D.H."/>
            <person name="Chuvochina M."/>
            <person name="Waite D.W."/>
            <person name="Rinke C."/>
            <person name="Skarshewski A."/>
            <person name="Chaumeil P.A."/>
            <person name="Hugenholtz P."/>
        </authorList>
    </citation>
    <scope>NUCLEOTIDE SEQUENCE [LARGE SCALE GENOMIC DNA]</scope>
    <source>
        <strain evidence="9">UBA9015</strain>
    </source>
</reference>
<comment type="similarity">
    <text evidence="1 5">Belongs to the HIBADH-related family.</text>
</comment>
<feature type="compositionally biased region" description="Basic and acidic residues" evidence="6">
    <location>
        <begin position="124"/>
        <end position="141"/>
    </location>
</feature>
<dbReference type="InterPro" id="IPR011548">
    <property type="entry name" value="HIBADH"/>
</dbReference>
<comment type="catalytic activity">
    <reaction evidence="5">
        <text>3-hydroxy-2-methylpropanoate + NAD(+) = 2-methyl-3-oxopropanoate + NADH + H(+)</text>
        <dbReference type="Rhea" id="RHEA:17681"/>
        <dbReference type="ChEBI" id="CHEBI:11805"/>
        <dbReference type="ChEBI" id="CHEBI:15378"/>
        <dbReference type="ChEBI" id="CHEBI:57540"/>
        <dbReference type="ChEBI" id="CHEBI:57700"/>
        <dbReference type="ChEBI" id="CHEBI:57945"/>
        <dbReference type="EC" id="1.1.1.31"/>
    </reaction>
</comment>
<evidence type="ECO:0000313" key="9">
    <source>
        <dbReference type="EMBL" id="HCB76080.1"/>
    </source>
</evidence>
<evidence type="ECO:0000256" key="6">
    <source>
        <dbReference type="SAM" id="MobiDB-lite"/>
    </source>
</evidence>
<sequence>MRACHDVRLHPRRRHREVRPAGDQARRHPRHGRVAAAGPCRGQGQGDGNGPDRPDDRRRGSRARRPRRPHRPGRRSGRGSVEDRRGDRGDGPARRPRQQGDGERRLRDAAGAGRAVRAPAVQRPVRDRGPEGRHGRFHREAARKLEGPLMARIAFIGLGNMGGGMAANLAKAGHDVRAFDLSAEALDRAKAAGCLPADSAAAACDGAEVVVTMLPAGTPVASVYDESVLTAAPRTAILIDCSTIPVATARAVADRAAAQGFTMVDAPVSGGIAAANAGTLTFMVGGSAEAFGRAEPFLDVMGKAVIHAGGAGAGQAAKICNNMLLGATMVATCESFALAEKLGLDLQTYYDIASQASGQSWSMTSYCPVPGVGPETPADRDYQGGFAAALMLKDLRLAMDAAAGTSADTPMGARAAELYQRFVDDGNAATDFSGIIRMLKG</sequence>
<evidence type="ECO:0000256" key="1">
    <source>
        <dbReference type="ARBA" id="ARBA00009080"/>
    </source>
</evidence>
<dbReference type="InterPro" id="IPR006115">
    <property type="entry name" value="6PGDH_NADP-bd"/>
</dbReference>
<keyword evidence="4 5" id="KW-0520">NAD</keyword>
<dbReference type="FunFam" id="1.10.1040.10:FF:000006">
    <property type="entry name" value="3-hydroxyisobutyrate dehydrogenase"/>
    <property type="match status" value="1"/>
</dbReference>
<dbReference type="SUPFAM" id="SSF48179">
    <property type="entry name" value="6-phosphogluconate dehydrogenase C-terminal domain-like"/>
    <property type="match status" value="1"/>
</dbReference>
<dbReference type="Pfam" id="PF03446">
    <property type="entry name" value="NAD_binding_2"/>
    <property type="match status" value="1"/>
</dbReference>
<dbReference type="Gene3D" id="3.40.50.720">
    <property type="entry name" value="NAD(P)-binding Rossmann-like Domain"/>
    <property type="match status" value="1"/>
</dbReference>
<dbReference type="InterPro" id="IPR036291">
    <property type="entry name" value="NAD(P)-bd_dom_sf"/>
</dbReference>
<dbReference type="InterPro" id="IPR013328">
    <property type="entry name" value="6PGD_dom2"/>
</dbReference>
<dbReference type="Pfam" id="PF14833">
    <property type="entry name" value="NAD_binding_11"/>
    <property type="match status" value="1"/>
</dbReference>
<dbReference type="InterPro" id="IPR002204">
    <property type="entry name" value="3-OH-isobutyrate_DH-rel_CS"/>
</dbReference>
<evidence type="ECO:0000256" key="4">
    <source>
        <dbReference type="ARBA" id="ARBA00023027"/>
    </source>
</evidence>
<dbReference type="GO" id="GO:0051287">
    <property type="term" value="F:NAD binding"/>
    <property type="evidence" value="ECO:0007669"/>
    <property type="project" value="InterPro"/>
</dbReference>
<dbReference type="InterPro" id="IPR008927">
    <property type="entry name" value="6-PGluconate_DH-like_C_sf"/>
</dbReference>
<comment type="caution">
    <text evidence="9">The sequence shown here is derived from an EMBL/GenBank/DDBJ whole genome shotgun (WGS) entry which is preliminary data.</text>
</comment>
<dbReference type="AlphaFoldDB" id="A0A3D0WBP0"/>
<dbReference type="GO" id="GO:0008442">
    <property type="term" value="F:3-hydroxyisobutyrate dehydrogenase activity"/>
    <property type="evidence" value="ECO:0007669"/>
    <property type="project" value="UniProtKB-EC"/>
</dbReference>
<accession>A0A3D0WBP0</accession>